<feature type="non-terminal residue" evidence="2">
    <location>
        <position position="1"/>
    </location>
</feature>
<feature type="compositionally biased region" description="Polar residues" evidence="1">
    <location>
        <begin position="1"/>
        <end position="10"/>
    </location>
</feature>
<protein>
    <submittedName>
        <fullName evidence="2">Uncharacterized protein</fullName>
    </submittedName>
</protein>
<proteinExistence type="predicted"/>
<evidence type="ECO:0000313" key="2">
    <source>
        <dbReference type="EMBL" id="SVC81573.1"/>
    </source>
</evidence>
<reference evidence="2" key="1">
    <citation type="submission" date="2018-05" db="EMBL/GenBank/DDBJ databases">
        <authorList>
            <person name="Lanie J.A."/>
            <person name="Ng W.-L."/>
            <person name="Kazmierczak K.M."/>
            <person name="Andrzejewski T.M."/>
            <person name="Davidsen T.M."/>
            <person name="Wayne K.J."/>
            <person name="Tettelin H."/>
            <person name="Glass J.I."/>
            <person name="Rusch D."/>
            <person name="Podicherti R."/>
            <person name="Tsui H.-C.T."/>
            <person name="Winkler M.E."/>
        </authorList>
    </citation>
    <scope>NUCLEOTIDE SEQUENCE</scope>
</reference>
<dbReference type="AlphaFoldDB" id="A0A382Q7L8"/>
<organism evidence="2">
    <name type="scientific">marine metagenome</name>
    <dbReference type="NCBI Taxonomy" id="408172"/>
    <lineage>
        <taxon>unclassified sequences</taxon>
        <taxon>metagenomes</taxon>
        <taxon>ecological metagenomes</taxon>
    </lineage>
</organism>
<evidence type="ECO:0000256" key="1">
    <source>
        <dbReference type="SAM" id="MobiDB-lite"/>
    </source>
</evidence>
<gene>
    <name evidence="2" type="ORF">METZ01_LOCUS334427</name>
</gene>
<feature type="region of interest" description="Disordered" evidence="1">
    <location>
        <begin position="1"/>
        <end position="37"/>
    </location>
</feature>
<feature type="non-terminal residue" evidence="2">
    <location>
        <position position="37"/>
    </location>
</feature>
<accession>A0A382Q7L8</accession>
<name>A0A382Q7L8_9ZZZZ</name>
<dbReference type="EMBL" id="UINC01112548">
    <property type="protein sequence ID" value="SVC81573.1"/>
    <property type="molecule type" value="Genomic_DNA"/>
</dbReference>
<sequence>VIALQHQQYMTRAGPGTNRAGHRTSRYGVADTSGPCA</sequence>